<dbReference type="EMBL" id="JAFELM010000024">
    <property type="protein sequence ID" value="MBM6617639.1"/>
    <property type="molecule type" value="Genomic_DNA"/>
</dbReference>
<keyword evidence="3" id="KW-1185">Reference proteome</keyword>
<gene>
    <name evidence="2" type="ORF">JR050_08090</name>
</gene>
<proteinExistence type="predicted"/>
<accession>A0ABS2DGQ5</accession>
<name>A0ABS2DGQ5_9BACI</name>
<dbReference type="Proteomes" id="UP001518925">
    <property type="component" value="Unassembled WGS sequence"/>
</dbReference>
<protein>
    <submittedName>
        <fullName evidence="2">Penicillin-binding protein</fullName>
    </submittedName>
</protein>
<evidence type="ECO:0000256" key="1">
    <source>
        <dbReference type="SAM" id="Phobius"/>
    </source>
</evidence>
<feature type="transmembrane region" description="Helical" evidence="1">
    <location>
        <begin position="15"/>
        <end position="34"/>
    </location>
</feature>
<evidence type="ECO:0000313" key="2">
    <source>
        <dbReference type="EMBL" id="MBM6617639.1"/>
    </source>
</evidence>
<sequence>MYPAYRAPHHHDQRFPFYPALPFLAGLAVSPFLYGPRPFYGYGYWGPRPRPYYPPFYGPGYWW</sequence>
<organism evidence="2 3">
    <name type="scientific">Bacillus suaedaesalsae</name>
    <dbReference type="NCBI Taxonomy" id="2810349"/>
    <lineage>
        <taxon>Bacteria</taxon>
        <taxon>Bacillati</taxon>
        <taxon>Bacillota</taxon>
        <taxon>Bacilli</taxon>
        <taxon>Bacillales</taxon>
        <taxon>Bacillaceae</taxon>
        <taxon>Bacillus</taxon>
    </lineage>
</organism>
<dbReference type="RefSeq" id="WP_204203014.1">
    <property type="nucleotide sequence ID" value="NZ_JAFELM010000024.1"/>
</dbReference>
<evidence type="ECO:0000313" key="3">
    <source>
        <dbReference type="Proteomes" id="UP001518925"/>
    </source>
</evidence>
<reference evidence="2 3" key="1">
    <citation type="submission" date="2021-02" db="EMBL/GenBank/DDBJ databases">
        <title>Bacillus sp. RD4P76, an endophyte from a halophyte.</title>
        <authorList>
            <person name="Sun J.-Q."/>
        </authorList>
    </citation>
    <scope>NUCLEOTIDE SEQUENCE [LARGE SCALE GENOMIC DNA]</scope>
    <source>
        <strain evidence="2 3">RD4P76</strain>
    </source>
</reference>
<keyword evidence="1" id="KW-0812">Transmembrane</keyword>
<comment type="caution">
    <text evidence="2">The sequence shown here is derived from an EMBL/GenBank/DDBJ whole genome shotgun (WGS) entry which is preliminary data.</text>
</comment>
<keyword evidence="1" id="KW-1133">Transmembrane helix</keyword>
<keyword evidence="1" id="KW-0472">Membrane</keyword>